<dbReference type="OrthoDB" id="9793626at2"/>
<sequence length="306" mass="32975">MKSVYIDCTDFGQSVLTPAILDKVPGLAIHMGDPDPATLEAMLDGAVGVINGHTIMDEAMLKRCTALRTIVFLGTGASTYIDVAAAEKLGINVRTVRGYGDRTIAEHAFALILAGARSLTRMDREMRRGEWVAPVGVELAGKRLGVIGTGGIGRELIRMADAFGMEVVAWNRSGVPADLPCKEVTLDDLLQTSHVVSLHLALNDATIGLIDREKLEKLRPDAVLVNVARGAIVDEKALVDLLRERRIAHAALDVFEQEPLPGDHPLTTLDNVTLTSHAAFKSREAMVRLLSGGFDLLQEDLRALSS</sequence>
<dbReference type="PANTHER" id="PTHR43761">
    <property type="entry name" value="D-ISOMER SPECIFIC 2-HYDROXYACID DEHYDROGENASE FAMILY PROTEIN (AFU_ORTHOLOGUE AFUA_1G13630)"/>
    <property type="match status" value="1"/>
</dbReference>
<dbReference type="PROSITE" id="PS00065">
    <property type="entry name" value="D_2_HYDROXYACID_DH_1"/>
    <property type="match status" value="1"/>
</dbReference>
<dbReference type="InterPro" id="IPR029753">
    <property type="entry name" value="D-isomer_DH_CS"/>
</dbReference>
<dbReference type="SUPFAM" id="SSF52283">
    <property type="entry name" value="Formate/glycerate dehydrogenase catalytic domain-like"/>
    <property type="match status" value="1"/>
</dbReference>
<gene>
    <name evidence="5" type="ORF">EET67_08610</name>
</gene>
<keyword evidence="6" id="KW-1185">Reference proteome</keyword>
<keyword evidence="2" id="KW-0560">Oxidoreductase</keyword>
<dbReference type="InterPro" id="IPR006140">
    <property type="entry name" value="D-isomer_DH_NAD-bd"/>
</dbReference>
<dbReference type="Pfam" id="PF02826">
    <property type="entry name" value="2-Hacid_dh_C"/>
    <property type="match status" value="1"/>
</dbReference>
<protein>
    <submittedName>
        <fullName evidence="5">3-phosphoglycerate dehydrogenase</fullName>
    </submittedName>
</protein>
<dbReference type="GO" id="GO:0016616">
    <property type="term" value="F:oxidoreductase activity, acting on the CH-OH group of donors, NAD or NADP as acceptor"/>
    <property type="evidence" value="ECO:0007669"/>
    <property type="project" value="InterPro"/>
</dbReference>
<proteinExistence type="inferred from homology"/>
<reference evidence="5 6" key="1">
    <citation type="submission" date="2018-11" db="EMBL/GenBank/DDBJ databases">
        <title>Pseudaminobacter arsenicus sp. nov., an arsenic-resistant bacterium isolated from arsenic-rich aquifers.</title>
        <authorList>
            <person name="Mu Y."/>
        </authorList>
    </citation>
    <scope>NUCLEOTIDE SEQUENCE [LARGE SCALE GENOMIC DNA]</scope>
    <source>
        <strain evidence="5 6">CB3</strain>
    </source>
</reference>
<dbReference type="GO" id="GO:0051287">
    <property type="term" value="F:NAD binding"/>
    <property type="evidence" value="ECO:0007669"/>
    <property type="project" value="InterPro"/>
</dbReference>
<evidence type="ECO:0000256" key="1">
    <source>
        <dbReference type="ARBA" id="ARBA00005854"/>
    </source>
</evidence>
<keyword evidence="3" id="KW-0520">NAD</keyword>
<dbReference type="InterPro" id="IPR029752">
    <property type="entry name" value="D-isomer_DH_CS1"/>
</dbReference>
<dbReference type="SUPFAM" id="SSF51735">
    <property type="entry name" value="NAD(P)-binding Rossmann-fold domains"/>
    <property type="match status" value="1"/>
</dbReference>
<evidence type="ECO:0000313" key="5">
    <source>
        <dbReference type="EMBL" id="RUM98158.1"/>
    </source>
</evidence>
<name>A0A432V7L9_9HYPH</name>
<evidence type="ECO:0000256" key="2">
    <source>
        <dbReference type="ARBA" id="ARBA00023002"/>
    </source>
</evidence>
<comment type="caution">
    <text evidence="5">The sequence shown here is derived from an EMBL/GenBank/DDBJ whole genome shotgun (WGS) entry which is preliminary data.</text>
</comment>
<organism evidence="5 6">
    <name type="scientific">Borborobacter arsenicus</name>
    <dbReference type="NCBI Taxonomy" id="1851146"/>
    <lineage>
        <taxon>Bacteria</taxon>
        <taxon>Pseudomonadati</taxon>
        <taxon>Pseudomonadota</taxon>
        <taxon>Alphaproteobacteria</taxon>
        <taxon>Hyphomicrobiales</taxon>
        <taxon>Phyllobacteriaceae</taxon>
        <taxon>Borborobacter</taxon>
    </lineage>
</organism>
<dbReference type="EMBL" id="RKST01000007">
    <property type="protein sequence ID" value="RUM98158.1"/>
    <property type="molecule type" value="Genomic_DNA"/>
</dbReference>
<dbReference type="FunFam" id="3.40.50.720:FF:000203">
    <property type="entry name" value="D-3-phosphoglycerate dehydrogenase (SerA)"/>
    <property type="match status" value="1"/>
</dbReference>
<dbReference type="InterPro" id="IPR050418">
    <property type="entry name" value="D-iso_2-hydroxyacid_DH_PdxB"/>
</dbReference>
<dbReference type="AlphaFoldDB" id="A0A432V7L9"/>
<accession>A0A432V7L9</accession>
<dbReference type="Gene3D" id="3.40.50.720">
    <property type="entry name" value="NAD(P)-binding Rossmann-like Domain"/>
    <property type="match status" value="2"/>
</dbReference>
<dbReference type="PROSITE" id="PS00671">
    <property type="entry name" value="D_2_HYDROXYACID_DH_3"/>
    <property type="match status" value="1"/>
</dbReference>
<dbReference type="Proteomes" id="UP000281647">
    <property type="component" value="Unassembled WGS sequence"/>
</dbReference>
<dbReference type="RefSeq" id="WP_128626538.1">
    <property type="nucleotide sequence ID" value="NZ_RKST01000007.1"/>
</dbReference>
<evidence type="ECO:0000256" key="3">
    <source>
        <dbReference type="ARBA" id="ARBA00023027"/>
    </source>
</evidence>
<feature type="domain" description="D-isomer specific 2-hydroxyacid dehydrogenase NAD-binding" evidence="4">
    <location>
        <begin position="109"/>
        <end position="279"/>
    </location>
</feature>
<comment type="similarity">
    <text evidence="1">Belongs to the D-isomer specific 2-hydroxyacid dehydrogenase family.</text>
</comment>
<evidence type="ECO:0000259" key="4">
    <source>
        <dbReference type="Pfam" id="PF02826"/>
    </source>
</evidence>
<evidence type="ECO:0000313" key="6">
    <source>
        <dbReference type="Proteomes" id="UP000281647"/>
    </source>
</evidence>
<dbReference type="InterPro" id="IPR036291">
    <property type="entry name" value="NAD(P)-bd_dom_sf"/>
</dbReference>
<dbReference type="PANTHER" id="PTHR43761:SF1">
    <property type="entry name" value="D-ISOMER SPECIFIC 2-HYDROXYACID DEHYDROGENASE CATALYTIC DOMAIN-CONTAINING PROTEIN-RELATED"/>
    <property type="match status" value="1"/>
</dbReference>